<accession>A0A091F247</accession>
<name>A0A091F247_CORBR</name>
<reference evidence="1 2" key="1">
    <citation type="submission" date="2014-04" db="EMBL/GenBank/DDBJ databases">
        <title>Genome evolution of avian class.</title>
        <authorList>
            <person name="Zhang G."/>
            <person name="Li C."/>
        </authorList>
    </citation>
    <scope>NUCLEOTIDE SEQUENCE [LARGE SCALE GENOMIC DNA]</scope>
    <source>
        <strain evidence="1">BGI_N302</strain>
    </source>
</reference>
<dbReference type="AlphaFoldDB" id="A0A091F247"/>
<sequence>DFDSWQCLGAFDGQMGPAVLKVAIAGVQHHDVTPFLCSYATITGGGRAVAAAIPLPDVHLEHPQLAAAQQERPDFIVVIAPKQPQRKKTR</sequence>
<gene>
    <name evidence="1" type="ORF">N302_02277</name>
</gene>
<feature type="non-terminal residue" evidence="1">
    <location>
        <position position="90"/>
    </location>
</feature>
<evidence type="ECO:0000313" key="2">
    <source>
        <dbReference type="Proteomes" id="UP000052976"/>
    </source>
</evidence>
<dbReference type="EMBL" id="KK719330">
    <property type="protein sequence ID" value="KFO62604.1"/>
    <property type="molecule type" value="Genomic_DNA"/>
</dbReference>
<feature type="non-terminal residue" evidence="1">
    <location>
        <position position="1"/>
    </location>
</feature>
<protein>
    <submittedName>
        <fullName evidence="1">Uncharacterized protein</fullName>
    </submittedName>
</protein>
<keyword evidence="2" id="KW-1185">Reference proteome</keyword>
<dbReference type="Proteomes" id="UP000052976">
    <property type="component" value="Unassembled WGS sequence"/>
</dbReference>
<proteinExistence type="predicted"/>
<evidence type="ECO:0000313" key="1">
    <source>
        <dbReference type="EMBL" id="KFO62604.1"/>
    </source>
</evidence>
<organism evidence="1 2">
    <name type="scientific">Corvus brachyrhynchos</name>
    <name type="common">American crow</name>
    <dbReference type="NCBI Taxonomy" id="85066"/>
    <lineage>
        <taxon>Eukaryota</taxon>
        <taxon>Metazoa</taxon>
        <taxon>Chordata</taxon>
        <taxon>Craniata</taxon>
        <taxon>Vertebrata</taxon>
        <taxon>Euteleostomi</taxon>
        <taxon>Archelosauria</taxon>
        <taxon>Archosauria</taxon>
        <taxon>Dinosauria</taxon>
        <taxon>Saurischia</taxon>
        <taxon>Theropoda</taxon>
        <taxon>Coelurosauria</taxon>
        <taxon>Aves</taxon>
        <taxon>Neognathae</taxon>
        <taxon>Neoaves</taxon>
        <taxon>Telluraves</taxon>
        <taxon>Australaves</taxon>
        <taxon>Passeriformes</taxon>
        <taxon>Corvoidea</taxon>
        <taxon>Corvidae</taxon>
        <taxon>Corvus</taxon>
    </lineage>
</organism>